<dbReference type="CDD" id="cd06845">
    <property type="entry name" value="Bcl-2_like"/>
    <property type="match status" value="1"/>
</dbReference>
<dbReference type="GeneTree" id="ENSGT00970000194902"/>
<keyword evidence="5" id="KW-0053">Apoptosis</keyword>
<dbReference type="PRINTS" id="PR01866">
    <property type="entry name" value="APOPREGMCL1"/>
</dbReference>
<dbReference type="Pfam" id="PF00452">
    <property type="entry name" value="Bcl-2"/>
    <property type="match status" value="1"/>
</dbReference>
<feature type="transmembrane region" description="Helical" evidence="7">
    <location>
        <begin position="24"/>
        <end position="42"/>
    </location>
</feature>
<evidence type="ECO:0000256" key="6">
    <source>
        <dbReference type="ARBA" id="ARBA00023242"/>
    </source>
</evidence>
<dbReference type="PROSITE" id="PS50062">
    <property type="entry name" value="BCL2_FAMILY"/>
    <property type="match status" value="1"/>
</dbReference>
<dbReference type="SMART" id="SM00337">
    <property type="entry name" value="BCL"/>
    <property type="match status" value="1"/>
</dbReference>
<dbReference type="GO" id="GO:0001836">
    <property type="term" value="P:release of cytochrome c from mitochondria"/>
    <property type="evidence" value="ECO:0007669"/>
    <property type="project" value="TreeGrafter"/>
</dbReference>
<evidence type="ECO:0000256" key="5">
    <source>
        <dbReference type="ARBA" id="ARBA00022703"/>
    </source>
</evidence>
<evidence type="ECO:0000259" key="8">
    <source>
        <dbReference type="SMART" id="SM00337"/>
    </source>
</evidence>
<protein>
    <recommendedName>
        <fullName evidence="8">Bcl-2 Bcl-2 homology region 1-3 domain-containing protein</fullName>
    </recommendedName>
</protein>
<dbReference type="Proteomes" id="UP000314986">
    <property type="component" value="Unassembled WGS sequence"/>
</dbReference>
<keyword evidence="4" id="KW-0963">Cytoplasm</keyword>
<feature type="domain" description="Bcl-2 Bcl-2 homology region 1-3" evidence="8">
    <location>
        <begin position="25"/>
        <end position="117"/>
    </location>
</feature>
<evidence type="ECO:0000256" key="4">
    <source>
        <dbReference type="ARBA" id="ARBA00022490"/>
    </source>
</evidence>
<dbReference type="GO" id="GO:0097192">
    <property type="term" value="P:extrinsic apoptotic signaling pathway in absence of ligand"/>
    <property type="evidence" value="ECO:0007669"/>
    <property type="project" value="TreeGrafter"/>
</dbReference>
<dbReference type="PRINTS" id="PR01862">
    <property type="entry name" value="BCL2FAMILY"/>
</dbReference>
<dbReference type="GO" id="GO:0005634">
    <property type="term" value="C:nucleus"/>
    <property type="evidence" value="ECO:0007669"/>
    <property type="project" value="UniProtKB-SubCell"/>
</dbReference>
<dbReference type="GO" id="GO:0042981">
    <property type="term" value="P:regulation of apoptotic process"/>
    <property type="evidence" value="ECO:0007669"/>
    <property type="project" value="InterPro"/>
</dbReference>
<dbReference type="OMA" id="DQENQCT"/>
<organism evidence="9 10">
    <name type="scientific">Callorhinchus milii</name>
    <name type="common">Ghost shark</name>
    <dbReference type="NCBI Taxonomy" id="7868"/>
    <lineage>
        <taxon>Eukaryota</taxon>
        <taxon>Metazoa</taxon>
        <taxon>Chordata</taxon>
        <taxon>Craniata</taxon>
        <taxon>Vertebrata</taxon>
        <taxon>Chondrichthyes</taxon>
        <taxon>Holocephali</taxon>
        <taxon>Chimaeriformes</taxon>
        <taxon>Callorhinchidae</taxon>
        <taxon>Callorhinchus</taxon>
    </lineage>
</organism>
<dbReference type="Ensembl" id="ENSCMIT00000010134.1">
    <property type="protein sequence ID" value="ENSCMIP00000009870.1"/>
    <property type="gene ID" value="ENSCMIG00000005205.1"/>
</dbReference>
<dbReference type="STRING" id="7868.ENSCMIP00000009870"/>
<name>A0A4W3H3E3_CALMI</name>
<dbReference type="GO" id="GO:0015267">
    <property type="term" value="F:channel activity"/>
    <property type="evidence" value="ECO:0007669"/>
    <property type="project" value="TreeGrafter"/>
</dbReference>
<evidence type="ECO:0000256" key="1">
    <source>
        <dbReference type="ARBA" id="ARBA00004123"/>
    </source>
</evidence>
<dbReference type="Gene3D" id="1.10.437.10">
    <property type="entry name" value="Blc2-like"/>
    <property type="match status" value="1"/>
</dbReference>
<keyword evidence="10" id="KW-1185">Reference proteome</keyword>
<evidence type="ECO:0000256" key="3">
    <source>
        <dbReference type="ARBA" id="ARBA00009458"/>
    </source>
</evidence>
<evidence type="ECO:0000256" key="2">
    <source>
        <dbReference type="ARBA" id="ARBA00004496"/>
    </source>
</evidence>
<dbReference type="InParanoid" id="A0A4W3H3E3"/>
<keyword evidence="7" id="KW-1133">Transmembrane helix</keyword>
<dbReference type="InterPro" id="IPR036834">
    <property type="entry name" value="Bcl-2-like_sf"/>
</dbReference>
<keyword evidence="7" id="KW-0472">Membrane</keyword>
<dbReference type="GO" id="GO:0008630">
    <property type="term" value="P:intrinsic apoptotic signaling pathway in response to DNA damage"/>
    <property type="evidence" value="ECO:0007669"/>
    <property type="project" value="TreeGrafter"/>
</dbReference>
<reference evidence="9" key="5">
    <citation type="submission" date="2025-09" db="UniProtKB">
        <authorList>
            <consortium name="Ensembl"/>
        </authorList>
    </citation>
    <scope>IDENTIFICATION</scope>
</reference>
<keyword evidence="7" id="KW-0812">Transmembrane</keyword>
<reference evidence="10" key="2">
    <citation type="journal article" date="2007" name="PLoS Biol.">
        <title>Survey sequencing and comparative analysis of the elephant shark (Callorhinchus milii) genome.</title>
        <authorList>
            <person name="Venkatesh B."/>
            <person name="Kirkness E.F."/>
            <person name="Loh Y.H."/>
            <person name="Halpern A.L."/>
            <person name="Lee A.P."/>
            <person name="Johnson J."/>
            <person name="Dandona N."/>
            <person name="Viswanathan L.D."/>
            <person name="Tay A."/>
            <person name="Venter J.C."/>
            <person name="Strausberg R.L."/>
            <person name="Brenner S."/>
        </authorList>
    </citation>
    <scope>NUCLEOTIDE SEQUENCE [LARGE SCALE GENOMIC DNA]</scope>
</reference>
<reference evidence="10" key="1">
    <citation type="journal article" date="2006" name="Science">
        <title>Ancient noncoding elements conserved in the human genome.</title>
        <authorList>
            <person name="Venkatesh B."/>
            <person name="Kirkness E.F."/>
            <person name="Loh Y.H."/>
            <person name="Halpern A.L."/>
            <person name="Lee A.P."/>
            <person name="Johnson J."/>
            <person name="Dandona N."/>
            <person name="Viswanathan L.D."/>
            <person name="Tay A."/>
            <person name="Venter J.C."/>
            <person name="Strausberg R.L."/>
            <person name="Brenner S."/>
        </authorList>
    </citation>
    <scope>NUCLEOTIDE SEQUENCE [LARGE SCALE GENOMIC DNA]</scope>
</reference>
<dbReference type="GO" id="GO:0051400">
    <property type="term" value="F:BH domain binding"/>
    <property type="evidence" value="ECO:0007669"/>
    <property type="project" value="TreeGrafter"/>
</dbReference>
<dbReference type="InterPro" id="IPR046371">
    <property type="entry name" value="Bcl-2_BH1-3"/>
</dbReference>
<dbReference type="InterPro" id="IPR002475">
    <property type="entry name" value="Bcl2-like"/>
</dbReference>
<dbReference type="InterPro" id="IPR026298">
    <property type="entry name" value="Bcl-2_fam"/>
</dbReference>
<reference evidence="10" key="3">
    <citation type="journal article" date="2014" name="Nature">
        <title>Elephant shark genome provides unique insights into gnathostome evolution.</title>
        <authorList>
            <consortium name="International Elephant Shark Genome Sequencing Consortium"/>
            <person name="Venkatesh B."/>
            <person name="Lee A.P."/>
            <person name="Ravi V."/>
            <person name="Maurya A.K."/>
            <person name="Lian M.M."/>
            <person name="Swann J.B."/>
            <person name="Ohta Y."/>
            <person name="Flajnik M.F."/>
            <person name="Sutoh Y."/>
            <person name="Kasahara M."/>
            <person name="Hoon S."/>
            <person name="Gangu V."/>
            <person name="Roy S.W."/>
            <person name="Irimia M."/>
            <person name="Korzh V."/>
            <person name="Kondrychyn I."/>
            <person name="Lim Z.W."/>
            <person name="Tay B.H."/>
            <person name="Tohari S."/>
            <person name="Kong K.W."/>
            <person name="Ho S."/>
            <person name="Lorente-Galdos B."/>
            <person name="Quilez J."/>
            <person name="Marques-Bonet T."/>
            <person name="Raney B.J."/>
            <person name="Ingham P.W."/>
            <person name="Tay A."/>
            <person name="Hillier L.W."/>
            <person name="Minx P."/>
            <person name="Boehm T."/>
            <person name="Wilson R.K."/>
            <person name="Brenner S."/>
            <person name="Warren W.C."/>
        </authorList>
    </citation>
    <scope>NUCLEOTIDE SEQUENCE [LARGE SCALE GENOMIC DNA]</scope>
</reference>
<dbReference type="PANTHER" id="PTHR11256">
    <property type="entry name" value="BCL-2 RELATED"/>
    <property type="match status" value="1"/>
</dbReference>
<dbReference type="InterPro" id="IPR013281">
    <property type="entry name" value="Apop_reg_Mc1"/>
</dbReference>
<evidence type="ECO:0000313" key="10">
    <source>
        <dbReference type="Proteomes" id="UP000314986"/>
    </source>
</evidence>
<comment type="similarity">
    <text evidence="3">Belongs to the Bcl-2 family.</text>
</comment>
<reference evidence="9" key="4">
    <citation type="submission" date="2025-08" db="UniProtKB">
        <authorList>
            <consortium name="Ensembl"/>
        </authorList>
    </citation>
    <scope>IDENTIFICATION</scope>
</reference>
<evidence type="ECO:0000256" key="7">
    <source>
        <dbReference type="SAM" id="Phobius"/>
    </source>
</evidence>
<accession>A0A4W3H3E3</accession>
<keyword evidence="6" id="KW-0539">Nucleus</keyword>
<dbReference type="AlphaFoldDB" id="A0A4W3H3E3"/>
<sequence length="133" mass="15030">MRTVSVVVAGVGISNTSHSKKQNYLLVTMSIFSIGIVNHLNISGKRDLNAIKKVGTEMFSDGEMNWGRVVSFIAFGAVMGEHLAKLQLDDLIDLMAEEITQYLTQQKREWLQKHNGWVRRSFGKPFDQENQCT</sequence>
<comment type="subcellular location">
    <subcellularLocation>
        <location evidence="2">Cytoplasm</location>
    </subcellularLocation>
    <subcellularLocation>
        <location evidence="1">Nucleus</location>
    </subcellularLocation>
</comment>
<dbReference type="PANTHER" id="PTHR11256:SF46">
    <property type="entry name" value="INDUCED MYELOID LEUKEMIA CELL DIFFERENTIATION PROTEIN MCL-1"/>
    <property type="match status" value="1"/>
</dbReference>
<dbReference type="SUPFAM" id="SSF56854">
    <property type="entry name" value="Bcl-2 inhibitors of programmed cell death"/>
    <property type="match status" value="1"/>
</dbReference>
<dbReference type="GO" id="GO:0008053">
    <property type="term" value="P:mitochondrial fusion"/>
    <property type="evidence" value="ECO:0007669"/>
    <property type="project" value="TreeGrafter"/>
</dbReference>
<dbReference type="GO" id="GO:0005741">
    <property type="term" value="C:mitochondrial outer membrane"/>
    <property type="evidence" value="ECO:0007669"/>
    <property type="project" value="TreeGrafter"/>
</dbReference>
<evidence type="ECO:0000313" key="9">
    <source>
        <dbReference type="Ensembl" id="ENSCMIP00000009870.1"/>
    </source>
</evidence>
<proteinExistence type="inferred from homology"/>